<accession>A0A1X7TZS1</accession>
<name>A0A1X7TZS1_AMPQE</name>
<protein>
    <submittedName>
        <fullName evidence="2">Uncharacterized protein</fullName>
    </submittedName>
</protein>
<dbReference type="EnsemblMetazoa" id="XM_020001207.1">
    <property type="protein sequence ID" value="XP_019856766.1"/>
    <property type="gene ID" value="LOC109585213"/>
</dbReference>
<organism evidence="2">
    <name type="scientific">Amphimedon queenslandica</name>
    <name type="common">Sponge</name>
    <dbReference type="NCBI Taxonomy" id="400682"/>
    <lineage>
        <taxon>Eukaryota</taxon>
        <taxon>Metazoa</taxon>
        <taxon>Porifera</taxon>
        <taxon>Demospongiae</taxon>
        <taxon>Heteroscleromorpha</taxon>
        <taxon>Haplosclerida</taxon>
        <taxon>Niphatidae</taxon>
        <taxon>Amphimedon</taxon>
    </lineage>
</organism>
<evidence type="ECO:0000313" key="3">
    <source>
        <dbReference type="Proteomes" id="UP000007879"/>
    </source>
</evidence>
<evidence type="ECO:0000313" key="2">
    <source>
        <dbReference type="EnsemblMetazoa" id="Aqu2.1.21021_001"/>
    </source>
</evidence>
<feature type="compositionally biased region" description="Low complexity" evidence="1">
    <location>
        <begin position="564"/>
        <end position="576"/>
    </location>
</feature>
<feature type="compositionally biased region" description="Basic and acidic residues" evidence="1">
    <location>
        <begin position="359"/>
        <end position="374"/>
    </location>
</feature>
<feature type="region of interest" description="Disordered" evidence="1">
    <location>
        <begin position="556"/>
        <end position="578"/>
    </location>
</feature>
<sequence length="594" mass="66097">MASGDNCSAVHLWICDDVGGVHVLCHVTSDPETQMKWRQVEETSPYGSVVGGANDSVCSVVKEDGELHVRDKINYSNPLGKAWLPTRCHVTKVAIGSKYLVAVLREGGTLIGNIGRVRSSSYCPIKWEEISPPFPPKLAHVTMTTSDFLYGVTEGGEVHGCHGISDDTRPIKWEKLSKPPIVSMLGYISSLFRATSQLLFDNVTTAAEGLWCYSKRNDTLWLFQLPNSGFSTSCSWKSFSLKNQALKLASISGHPNNLLTIYGITEDGQYLYEMKGKEVESVLSFAELPYHGHGDIVMTTVACSLLTGKEELNNEPSLYPKLPKIRREIDDEVIDTSDTLFTFDNYQEQSRIERKRRRNFDDESYETKREKDDTDLSYLSPCQQTTVTTPTRTKMYRHPFTHKLIRDIPVTIIAQRKRSCVKKEVKFATCQEILKKYSFPSDPIDELEAVPTPHTQSLSSHSQAEISHSHAADTYTFVPPHSADTYTVVAPHSHAVDTYTVAAPHSHAADTYTVVAPHSHAADTYTFVLPHSHSEDTHTLTPNSQATDTYTVVAPHPPSNFGLSSSPDINHSSSPSQLVTGHTKYYTAINNNKQ</sequence>
<reference evidence="3" key="1">
    <citation type="journal article" date="2010" name="Nature">
        <title>The Amphimedon queenslandica genome and the evolution of animal complexity.</title>
        <authorList>
            <person name="Srivastava M."/>
            <person name="Simakov O."/>
            <person name="Chapman J."/>
            <person name="Fahey B."/>
            <person name="Gauthier M.E."/>
            <person name="Mitros T."/>
            <person name="Richards G.S."/>
            <person name="Conaco C."/>
            <person name="Dacre M."/>
            <person name="Hellsten U."/>
            <person name="Larroux C."/>
            <person name="Putnam N.H."/>
            <person name="Stanke M."/>
            <person name="Adamska M."/>
            <person name="Darling A."/>
            <person name="Degnan S.M."/>
            <person name="Oakley T.H."/>
            <person name="Plachetzki D.C."/>
            <person name="Zhai Y."/>
            <person name="Adamski M."/>
            <person name="Calcino A."/>
            <person name="Cummins S.F."/>
            <person name="Goodstein D.M."/>
            <person name="Harris C."/>
            <person name="Jackson D.J."/>
            <person name="Leys S.P."/>
            <person name="Shu S."/>
            <person name="Woodcroft B.J."/>
            <person name="Vervoort M."/>
            <person name="Kosik K.S."/>
            <person name="Manning G."/>
            <person name="Degnan B.M."/>
            <person name="Rokhsar D.S."/>
        </authorList>
    </citation>
    <scope>NUCLEOTIDE SEQUENCE [LARGE SCALE GENOMIC DNA]</scope>
</reference>
<gene>
    <name evidence="2" type="primary">109585213</name>
</gene>
<proteinExistence type="predicted"/>
<evidence type="ECO:0000256" key="1">
    <source>
        <dbReference type="SAM" id="MobiDB-lite"/>
    </source>
</evidence>
<dbReference type="InParanoid" id="A0A1X7TZS1"/>
<dbReference type="Proteomes" id="UP000007879">
    <property type="component" value="Unassembled WGS sequence"/>
</dbReference>
<feature type="region of interest" description="Disordered" evidence="1">
    <location>
        <begin position="354"/>
        <end position="375"/>
    </location>
</feature>
<reference evidence="2" key="2">
    <citation type="submission" date="2017-05" db="UniProtKB">
        <authorList>
            <consortium name="EnsemblMetazoa"/>
        </authorList>
    </citation>
    <scope>IDENTIFICATION</scope>
</reference>
<dbReference type="EnsemblMetazoa" id="Aqu2.1.21021_001">
    <property type="protein sequence ID" value="Aqu2.1.21021_001"/>
    <property type="gene ID" value="Aqu2.1.21021"/>
</dbReference>
<dbReference type="AlphaFoldDB" id="A0A1X7TZS1"/>
<dbReference type="KEGG" id="aqu:109585213"/>
<keyword evidence="3" id="KW-1185">Reference proteome</keyword>